<dbReference type="AlphaFoldDB" id="A0A8C5K559"/>
<keyword evidence="3" id="KW-1185">Reference proteome</keyword>
<evidence type="ECO:0000256" key="1">
    <source>
        <dbReference type="SAM" id="MobiDB-lite"/>
    </source>
</evidence>
<feature type="compositionally biased region" description="Polar residues" evidence="1">
    <location>
        <begin position="1"/>
        <end position="19"/>
    </location>
</feature>
<dbReference type="OMA" id="RPSYYAF"/>
<dbReference type="Proteomes" id="UP000694385">
    <property type="component" value="Unassembled WGS sequence"/>
</dbReference>
<feature type="region of interest" description="Disordered" evidence="1">
    <location>
        <begin position="208"/>
        <end position="227"/>
    </location>
</feature>
<feature type="region of interest" description="Disordered" evidence="1">
    <location>
        <begin position="233"/>
        <end position="282"/>
    </location>
</feature>
<dbReference type="PANTHER" id="PTHR22145:SF3">
    <property type="entry name" value="PROTEIN FAM217B"/>
    <property type="match status" value="1"/>
</dbReference>
<evidence type="ECO:0000313" key="2">
    <source>
        <dbReference type="Ensembl" id="ENSJJAP00000002683.1"/>
    </source>
</evidence>
<proteinExistence type="predicted"/>
<organism evidence="2 3">
    <name type="scientific">Jaculus jaculus</name>
    <name type="common">Lesser Egyptian jerboa</name>
    <dbReference type="NCBI Taxonomy" id="51337"/>
    <lineage>
        <taxon>Eukaryota</taxon>
        <taxon>Metazoa</taxon>
        <taxon>Chordata</taxon>
        <taxon>Craniata</taxon>
        <taxon>Vertebrata</taxon>
        <taxon>Euteleostomi</taxon>
        <taxon>Mammalia</taxon>
        <taxon>Eutheria</taxon>
        <taxon>Euarchontoglires</taxon>
        <taxon>Glires</taxon>
        <taxon>Rodentia</taxon>
        <taxon>Myomorpha</taxon>
        <taxon>Dipodoidea</taxon>
        <taxon>Dipodidae</taxon>
        <taxon>Dipodinae</taxon>
        <taxon>Jaculus</taxon>
    </lineage>
</organism>
<evidence type="ECO:0000313" key="3">
    <source>
        <dbReference type="Proteomes" id="UP000694385"/>
    </source>
</evidence>
<protein>
    <submittedName>
        <fullName evidence="2">Family with sequence similarity 217, member B</fullName>
    </submittedName>
</protein>
<feature type="region of interest" description="Disordered" evidence="1">
    <location>
        <begin position="298"/>
        <end position="388"/>
    </location>
</feature>
<reference evidence="2" key="2">
    <citation type="submission" date="2025-09" db="UniProtKB">
        <authorList>
            <consortium name="Ensembl"/>
        </authorList>
    </citation>
    <scope>IDENTIFICATION</scope>
</reference>
<dbReference type="Pfam" id="PF15344">
    <property type="entry name" value="FAM217"/>
    <property type="match status" value="1"/>
</dbReference>
<dbReference type="Ensembl" id="ENSJJAT00000005525.1">
    <property type="protein sequence ID" value="ENSJJAP00000002683.1"/>
    <property type="gene ID" value="ENSJJAG00000004859.1"/>
</dbReference>
<feature type="compositionally biased region" description="Polar residues" evidence="1">
    <location>
        <begin position="32"/>
        <end position="48"/>
    </location>
</feature>
<feature type="region of interest" description="Disordered" evidence="1">
    <location>
        <begin position="95"/>
        <end position="120"/>
    </location>
</feature>
<feature type="compositionally biased region" description="Basic residues" evidence="1">
    <location>
        <begin position="20"/>
        <end position="31"/>
    </location>
</feature>
<accession>A0A8C5K559</accession>
<dbReference type="GO" id="GO:0005829">
    <property type="term" value="C:cytosol"/>
    <property type="evidence" value="ECO:0007669"/>
    <property type="project" value="Ensembl"/>
</dbReference>
<dbReference type="GeneTree" id="ENSGT00940000154543"/>
<dbReference type="InterPro" id="IPR029266">
    <property type="entry name" value="FAM217"/>
</dbReference>
<sequence>MSDSNQERSVNADPSWSKGQRSKKLSGRKQTKSTGTHVSSHLRSSSHAQPVAGKPPESISTQRRPEQHVLGGQGASGLRLFLDFQSLRIMKEDADEDSASDLSDSERVAIPPSPLTPPDLRLRAEEIDPVSFDLHPDPSQAKAEYCYPDFLPPPFSSWDLQDMAVLLNTECRSGAVARAAGPLGKYIDRLLQLEWLQVQTVQWEKARATKARSLGVPGPSGALRSPGRSKLLAGALSKPLPPSAGASKAGPSRKKGFHQGEAHPSCCASEPSPRPEDVPARTRLGFQKQIPEVRKEVRKKLSKGAMPQPRDLPYRNGSPGMEANGNIRIPKQAPMLLDPVDSHGAPRTQAHAELKKKGTAAGCGLAASSREKKLKTNGTKPSARRSEP</sequence>
<dbReference type="PANTHER" id="PTHR22145">
    <property type="entry name" value="SI:CH211-266K22.6"/>
    <property type="match status" value="1"/>
</dbReference>
<dbReference type="GO" id="GO:0005654">
    <property type="term" value="C:nucleoplasm"/>
    <property type="evidence" value="ECO:0007669"/>
    <property type="project" value="Ensembl"/>
</dbReference>
<reference evidence="2" key="1">
    <citation type="submission" date="2025-08" db="UniProtKB">
        <authorList>
            <consortium name="Ensembl"/>
        </authorList>
    </citation>
    <scope>IDENTIFICATION</scope>
</reference>
<name>A0A8C5K559_JACJA</name>
<feature type="region of interest" description="Disordered" evidence="1">
    <location>
        <begin position="1"/>
        <end position="72"/>
    </location>
</feature>